<dbReference type="CDD" id="cd04301">
    <property type="entry name" value="NAT_SF"/>
    <property type="match status" value="1"/>
</dbReference>
<dbReference type="Pfam" id="PF13508">
    <property type="entry name" value="Acetyltransf_7"/>
    <property type="match status" value="1"/>
</dbReference>
<keyword evidence="2" id="KW-0012">Acyltransferase</keyword>
<proteinExistence type="predicted"/>
<evidence type="ECO:0000256" key="2">
    <source>
        <dbReference type="ARBA" id="ARBA00023315"/>
    </source>
</evidence>
<dbReference type="OrthoDB" id="9789605at2"/>
<dbReference type="AlphaFoldDB" id="A0A1Q8ER69"/>
<dbReference type="Proteomes" id="UP000185578">
    <property type="component" value="Unassembled WGS sequence"/>
</dbReference>
<dbReference type="InterPro" id="IPR000182">
    <property type="entry name" value="GNAT_dom"/>
</dbReference>
<accession>A0A1Q8ER69</accession>
<dbReference type="PROSITE" id="PS51186">
    <property type="entry name" value="GNAT"/>
    <property type="match status" value="1"/>
</dbReference>
<dbReference type="NCBIfam" id="NF007853">
    <property type="entry name" value="PRK10562.1"/>
    <property type="match status" value="1"/>
</dbReference>
<organism evidence="4 5">
    <name type="scientific">Pseudomonas chlororaphis</name>
    <dbReference type="NCBI Taxonomy" id="587753"/>
    <lineage>
        <taxon>Bacteria</taxon>
        <taxon>Pseudomonadati</taxon>
        <taxon>Pseudomonadota</taxon>
        <taxon>Gammaproteobacteria</taxon>
        <taxon>Pseudomonadales</taxon>
        <taxon>Pseudomonadaceae</taxon>
        <taxon>Pseudomonas</taxon>
    </lineage>
</organism>
<dbReference type="Gene3D" id="3.40.630.30">
    <property type="match status" value="1"/>
</dbReference>
<evidence type="ECO:0000256" key="1">
    <source>
        <dbReference type="ARBA" id="ARBA00022679"/>
    </source>
</evidence>
<dbReference type="GO" id="GO:0016747">
    <property type="term" value="F:acyltransferase activity, transferring groups other than amino-acyl groups"/>
    <property type="evidence" value="ECO:0007669"/>
    <property type="project" value="InterPro"/>
</dbReference>
<keyword evidence="1 4" id="KW-0808">Transferase</keyword>
<comment type="caution">
    <text evidence="4">The sequence shown here is derived from an EMBL/GenBank/DDBJ whole genome shotgun (WGS) entry which is preliminary data.</text>
</comment>
<dbReference type="EMBL" id="MSCT01000010">
    <property type="protein sequence ID" value="OLF54291.1"/>
    <property type="molecule type" value="Genomic_DNA"/>
</dbReference>
<reference evidence="4 5" key="1">
    <citation type="submission" date="2016-12" db="EMBL/GenBank/DDBJ databases">
        <authorList>
            <person name="Song W.-J."/>
            <person name="Kurnit D.M."/>
        </authorList>
    </citation>
    <scope>NUCLEOTIDE SEQUENCE [LARGE SCALE GENOMIC DNA]</scope>
    <source>
        <strain evidence="4 5">PCL1601</strain>
    </source>
</reference>
<name>A0A1Q8ER69_9PSED</name>
<dbReference type="RefSeq" id="WP_075119835.1">
    <property type="nucleotide sequence ID" value="NZ_MSCT01000010.1"/>
</dbReference>
<gene>
    <name evidence="4" type="ORF">BTN82_14695</name>
</gene>
<dbReference type="PANTHER" id="PTHR43800">
    <property type="entry name" value="PEPTIDYL-LYSINE N-ACETYLTRANSFERASE YJAB"/>
    <property type="match status" value="1"/>
</dbReference>
<dbReference type="InterPro" id="IPR016181">
    <property type="entry name" value="Acyl_CoA_acyltransferase"/>
</dbReference>
<evidence type="ECO:0000313" key="5">
    <source>
        <dbReference type="Proteomes" id="UP000185578"/>
    </source>
</evidence>
<dbReference type="PANTHER" id="PTHR43800:SF1">
    <property type="entry name" value="PEPTIDYL-LYSINE N-ACETYLTRANSFERASE YJAB"/>
    <property type="match status" value="1"/>
</dbReference>
<sequence>MIRTFEQRDMESILDIWLSASIQAHDFIDASYWQSHVEAMRDVYIPASETYVLEDQSRLMGFCCLVGDQIAALFVDPGHQGKGLGKQLLEHAKKRRDELTLAVYKENAPSLAFYRSQGFVVVKEQVDEQTDRGEYLMAWIKR</sequence>
<dbReference type="SUPFAM" id="SSF55729">
    <property type="entry name" value="Acyl-CoA N-acyltransferases (Nat)"/>
    <property type="match status" value="1"/>
</dbReference>
<protein>
    <submittedName>
        <fullName evidence="4">N-acetyltransferase</fullName>
    </submittedName>
</protein>
<evidence type="ECO:0000313" key="4">
    <source>
        <dbReference type="EMBL" id="OLF54291.1"/>
    </source>
</evidence>
<feature type="domain" description="N-acetyltransferase" evidence="3">
    <location>
        <begin position="1"/>
        <end position="142"/>
    </location>
</feature>
<evidence type="ECO:0000259" key="3">
    <source>
        <dbReference type="PROSITE" id="PS51186"/>
    </source>
</evidence>